<accession>A0A3P7JG57</accession>
<keyword evidence="3" id="KW-1185">Reference proteome</keyword>
<reference evidence="2 3" key="1">
    <citation type="submission" date="2018-11" db="EMBL/GenBank/DDBJ databases">
        <authorList>
            <consortium name="Pathogen Informatics"/>
        </authorList>
    </citation>
    <scope>NUCLEOTIDE SEQUENCE [LARGE SCALE GENOMIC DNA]</scope>
</reference>
<protein>
    <submittedName>
        <fullName evidence="2">Uncharacterized protein</fullName>
    </submittedName>
</protein>
<feature type="compositionally biased region" description="Polar residues" evidence="1">
    <location>
        <begin position="84"/>
        <end position="93"/>
    </location>
</feature>
<evidence type="ECO:0000313" key="2">
    <source>
        <dbReference type="EMBL" id="VDM77184.1"/>
    </source>
</evidence>
<evidence type="ECO:0000313" key="3">
    <source>
        <dbReference type="Proteomes" id="UP000270094"/>
    </source>
</evidence>
<name>A0A3P7JG57_STRVU</name>
<feature type="compositionally biased region" description="Acidic residues" evidence="1">
    <location>
        <begin position="71"/>
        <end position="83"/>
    </location>
</feature>
<organism evidence="2 3">
    <name type="scientific">Strongylus vulgaris</name>
    <name type="common">Blood worm</name>
    <dbReference type="NCBI Taxonomy" id="40348"/>
    <lineage>
        <taxon>Eukaryota</taxon>
        <taxon>Metazoa</taxon>
        <taxon>Ecdysozoa</taxon>
        <taxon>Nematoda</taxon>
        <taxon>Chromadorea</taxon>
        <taxon>Rhabditida</taxon>
        <taxon>Rhabditina</taxon>
        <taxon>Rhabditomorpha</taxon>
        <taxon>Strongyloidea</taxon>
        <taxon>Strongylidae</taxon>
        <taxon>Strongylus</taxon>
    </lineage>
</organism>
<sequence>MSGIHEKKCGAKYYQRITTASLQAVHIRRVLQTAGTPPSTPACCWARDGVDGNDMTPATLPDTDEFNVNISDDDNDEEAENTWEDNAQKSGTFSEPVGTNPKVDNCETPPIIRAVFL</sequence>
<gene>
    <name evidence="2" type="ORF">SVUK_LOCUS12182</name>
</gene>
<evidence type="ECO:0000256" key="1">
    <source>
        <dbReference type="SAM" id="MobiDB-lite"/>
    </source>
</evidence>
<dbReference type="AlphaFoldDB" id="A0A3P7JG57"/>
<proteinExistence type="predicted"/>
<feature type="region of interest" description="Disordered" evidence="1">
    <location>
        <begin position="58"/>
        <end position="106"/>
    </location>
</feature>
<dbReference type="Proteomes" id="UP000270094">
    <property type="component" value="Unassembled WGS sequence"/>
</dbReference>
<dbReference type="EMBL" id="UYYB01098609">
    <property type="protein sequence ID" value="VDM77184.1"/>
    <property type="molecule type" value="Genomic_DNA"/>
</dbReference>